<gene>
    <name evidence="1" type="ORF">BYL167_LOCUS79386</name>
</gene>
<proteinExistence type="predicted"/>
<feature type="non-terminal residue" evidence="1">
    <location>
        <position position="1"/>
    </location>
</feature>
<organism evidence="1 2">
    <name type="scientific">Rotaria magnacalcarata</name>
    <dbReference type="NCBI Taxonomy" id="392030"/>
    <lineage>
        <taxon>Eukaryota</taxon>
        <taxon>Metazoa</taxon>
        <taxon>Spiralia</taxon>
        <taxon>Gnathifera</taxon>
        <taxon>Rotifera</taxon>
        <taxon>Eurotatoria</taxon>
        <taxon>Bdelloidea</taxon>
        <taxon>Philodinida</taxon>
        <taxon>Philodinidae</taxon>
        <taxon>Rotaria</taxon>
    </lineage>
</organism>
<evidence type="ECO:0000313" key="1">
    <source>
        <dbReference type="EMBL" id="CAF5183874.1"/>
    </source>
</evidence>
<comment type="caution">
    <text evidence="1">The sequence shown here is derived from an EMBL/GenBank/DDBJ whole genome shotgun (WGS) entry which is preliminary data.</text>
</comment>
<dbReference type="AlphaFoldDB" id="A0A8S3HJD7"/>
<sequence length="49" mass="5246">TSQYAIQAYRNKSTIYDCVPGGAFVGFAFKMFHSPLAAFITTLQGGVIG</sequence>
<name>A0A8S3HJD7_9BILA</name>
<evidence type="ECO:0000313" key="2">
    <source>
        <dbReference type="Proteomes" id="UP000681967"/>
    </source>
</evidence>
<dbReference type="Proteomes" id="UP000681967">
    <property type="component" value="Unassembled WGS sequence"/>
</dbReference>
<protein>
    <submittedName>
        <fullName evidence="1">Uncharacterized protein</fullName>
    </submittedName>
</protein>
<dbReference type="EMBL" id="CAJOBH010293446">
    <property type="protein sequence ID" value="CAF5183874.1"/>
    <property type="molecule type" value="Genomic_DNA"/>
</dbReference>
<accession>A0A8S3HJD7</accession>
<reference evidence="1" key="1">
    <citation type="submission" date="2021-02" db="EMBL/GenBank/DDBJ databases">
        <authorList>
            <person name="Nowell W R."/>
        </authorList>
    </citation>
    <scope>NUCLEOTIDE SEQUENCE</scope>
</reference>